<dbReference type="GO" id="GO:1990230">
    <property type="term" value="C:iron-sulfur cluster transfer complex"/>
    <property type="evidence" value="ECO:0007669"/>
    <property type="project" value="TreeGrafter"/>
</dbReference>
<dbReference type="InterPro" id="IPR001623">
    <property type="entry name" value="DnaJ_domain"/>
</dbReference>
<keyword evidence="2 4" id="KW-0143">Chaperone</keyword>
<comment type="function">
    <text evidence="3 4">Co-chaperone involved in the maturation of iron-sulfur cluster-containing proteins. Seems to help targeting proteins to be folded toward HscA.</text>
</comment>
<evidence type="ECO:0000256" key="3">
    <source>
        <dbReference type="ARBA" id="ARBA00025596"/>
    </source>
</evidence>
<evidence type="ECO:0000313" key="6">
    <source>
        <dbReference type="EMBL" id="PCJ41156.1"/>
    </source>
</evidence>
<dbReference type="Proteomes" id="UP000228987">
    <property type="component" value="Unassembled WGS sequence"/>
</dbReference>
<name>A0A2A5CCR4_9GAMM</name>
<dbReference type="GO" id="GO:0001671">
    <property type="term" value="F:ATPase activator activity"/>
    <property type="evidence" value="ECO:0007669"/>
    <property type="project" value="InterPro"/>
</dbReference>
<dbReference type="InterPro" id="IPR004640">
    <property type="entry name" value="HscB"/>
</dbReference>
<dbReference type="SUPFAM" id="SSF47144">
    <property type="entry name" value="HSC20 (HSCB), C-terminal oligomerisation domain"/>
    <property type="match status" value="1"/>
</dbReference>
<dbReference type="CDD" id="cd06257">
    <property type="entry name" value="DnaJ"/>
    <property type="match status" value="1"/>
</dbReference>
<dbReference type="GO" id="GO:0044571">
    <property type="term" value="P:[2Fe-2S] cluster assembly"/>
    <property type="evidence" value="ECO:0007669"/>
    <property type="project" value="InterPro"/>
</dbReference>
<dbReference type="InterPro" id="IPR036386">
    <property type="entry name" value="HscB_C_sf"/>
</dbReference>
<dbReference type="SMART" id="SM00271">
    <property type="entry name" value="DnaJ"/>
    <property type="match status" value="1"/>
</dbReference>
<dbReference type="InterPro" id="IPR036869">
    <property type="entry name" value="J_dom_sf"/>
</dbReference>
<evidence type="ECO:0000313" key="7">
    <source>
        <dbReference type="Proteomes" id="UP000228987"/>
    </source>
</evidence>
<proteinExistence type="inferred from homology"/>
<comment type="similarity">
    <text evidence="1 4">Belongs to the HscB family.</text>
</comment>
<dbReference type="EMBL" id="NVWI01000006">
    <property type="protein sequence ID" value="PCJ41156.1"/>
    <property type="molecule type" value="Genomic_DNA"/>
</dbReference>
<dbReference type="Pfam" id="PF07743">
    <property type="entry name" value="HSCB_C"/>
    <property type="match status" value="1"/>
</dbReference>
<comment type="subunit">
    <text evidence="4">Interacts with HscA and stimulates its ATPase activity.</text>
</comment>
<dbReference type="Gene3D" id="1.20.1280.20">
    <property type="entry name" value="HscB, C-terminal domain"/>
    <property type="match status" value="1"/>
</dbReference>
<protein>
    <recommendedName>
        <fullName evidence="4">Co-chaperone protein HscB homolog</fullName>
    </recommendedName>
</protein>
<evidence type="ECO:0000259" key="5">
    <source>
        <dbReference type="PROSITE" id="PS50076"/>
    </source>
</evidence>
<dbReference type="PROSITE" id="PS50076">
    <property type="entry name" value="DNAJ_2"/>
    <property type="match status" value="1"/>
</dbReference>
<accession>A0A2A5CCR4</accession>
<dbReference type="GO" id="GO:0051087">
    <property type="term" value="F:protein-folding chaperone binding"/>
    <property type="evidence" value="ECO:0007669"/>
    <property type="project" value="InterPro"/>
</dbReference>
<dbReference type="SUPFAM" id="SSF46565">
    <property type="entry name" value="Chaperone J-domain"/>
    <property type="match status" value="1"/>
</dbReference>
<dbReference type="PANTHER" id="PTHR14021:SF15">
    <property type="entry name" value="IRON-SULFUR CLUSTER CO-CHAPERONE PROTEIN HSCB"/>
    <property type="match status" value="1"/>
</dbReference>
<dbReference type="GO" id="GO:0006457">
    <property type="term" value="P:protein folding"/>
    <property type="evidence" value="ECO:0007669"/>
    <property type="project" value="UniProtKB-UniRule"/>
</dbReference>
<evidence type="ECO:0000256" key="4">
    <source>
        <dbReference type="HAMAP-Rule" id="MF_00682"/>
    </source>
</evidence>
<evidence type="ECO:0000256" key="2">
    <source>
        <dbReference type="ARBA" id="ARBA00023186"/>
    </source>
</evidence>
<comment type="caution">
    <text evidence="6">The sequence shown here is derived from an EMBL/GenBank/DDBJ whole genome shotgun (WGS) entry which is preliminary data.</text>
</comment>
<dbReference type="InterPro" id="IPR009073">
    <property type="entry name" value="HscB_oligo_C"/>
</dbReference>
<sequence length="176" mass="20121">MTITNKNYFEIFSLPEGFDLDLNQLTAEYKSLQAQSHPDKFSGADDATRLQALQSSSIINDAFDTLKSPLKRAAYLLTLNGIDPEENDQNHLSESLLLQQIEWRDALDNATDEGDLNTIGHLKQEVIEEQQNCISEFHDCANAYNFVDAKPIYNKLQFIEKMLSEINRSEEKILDY</sequence>
<dbReference type="NCBIfam" id="TIGR00714">
    <property type="entry name" value="hscB"/>
    <property type="match status" value="1"/>
</dbReference>
<gene>
    <name evidence="4 6" type="primary">hscB</name>
    <name evidence="6" type="ORF">COA71_08910</name>
</gene>
<dbReference type="AlphaFoldDB" id="A0A2A5CCR4"/>
<evidence type="ECO:0000256" key="1">
    <source>
        <dbReference type="ARBA" id="ARBA00010476"/>
    </source>
</evidence>
<dbReference type="Gene3D" id="1.10.287.110">
    <property type="entry name" value="DnaJ domain"/>
    <property type="match status" value="1"/>
</dbReference>
<dbReference type="PANTHER" id="PTHR14021">
    <property type="entry name" value="IRON-SULFUR CLUSTER CO-CHAPERONE PROTEIN HSCB"/>
    <property type="match status" value="1"/>
</dbReference>
<feature type="domain" description="J" evidence="5">
    <location>
        <begin position="7"/>
        <end position="79"/>
    </location>
</feature>
<dbReference type="HAMAP" id="MF_00682">
    <property type="entry name" value="HscB"/>
    <property type="match status" value="1"/>
</dbReference>
<reference evidence="7" key="1">
    <citation type="submission" date="2017-08" db="EMBL/GenBank/DDBJ databases">
        <title>A dynamic microbial community with high functional redundancy inhabits the cold, oxic subseafloor aquifer.</title>
        <authorList>
            <person name="Tully B.J."/>
            <person name="Wheat C.G."/>
            <person name="Glazer B.T."/>
            <person name="Huber J.A."/>
        </authorList>
    </citation>
    <scope>NUCLEOTIDE SEQUENCE [LARGE SCALE GENOMIC DNA]</scope>
</reference>
<dbReference type="GO" id="GO:0051259">
    <property type="term" value="P:protein complex oligomerization"/>
    <property type="evidence" value="ECO:0007669"/>
    <property type="project" value="InterPro"/>
</dbReference>
<organism evidence="6 7">
    <name type="scientific">SAR86 cluster bacterium</name>
    <dbReference type="NCBI Taxonomy" id="2030880"/>
    <lineage>
        <taxon>Bacteria</taxon>
        <taxon>Pseudomonadati</taxon>
        <taxon>Pseudomonadota</taxon>
        <taxon>Gammaproteobacteria</taxon>
        <taxon>SAR86 cluster</taxon>
    </lineage>
</organism>